<feature type="domain" description="Retrotransposon gag" evidence="2">
    <location>
        <begin position="465"/>
        <end position="543"/>
    </location>
</feature>
<dbReference type="InterPro" id="IPR045040">
    <property type="entry name" value="PORR_fam"/>
</dbReference>
<evidence type="ECO:0000256" key="1">
    <source>
        <dbReference type="SAM" id="MobiDB-lite"/>
    </source>
</evidence>
<dbReference type="PANTHER" id="PTHR31476:SF16">
    <property type="entry name" value="F14O23.23 PROTEIN"/>
    <property type="match status" value="1"/>
</dbReference>
<dbReference type="PANTHER" id="PTHR31476">
    <property type="entry name" value="PROTEIN WHAT'S THIS FACTOR 1 HOMOLOG, CHLOROPLASTIC"/>
    <property type="match status" value="1"/>
</dbReference>
<dbReference type="GO" id="GO:0003723">
    <property type="term" value="F:RNA binding"/>
    <property type="evidence" value="ECO:0007669"/>
    <property type="project" value="InterPro"/>
</dbReference>
<dbReference type="Pfam" id="PF03732">
    <property type="entry name" value="Retrotrans_gag"/>
    <property type="match status" value="1"/>
</dbReference>
<evidence type="ECO:0000313" key="4">
    <source>
        <dbReference type="EMBL" id="RVW25414.1"/>
    </source>
</evidence>
<proteinExistence type="predicted"/>
<evidence type="ECO:0000259" key="3">
    <source>
        <dbReference type="Pfam" id="PF11955"/>
    </source>
</evidence>
<dbReference type="InterPro" id="IPR005162">
    <property type="entry name" value="Retrotrans_gag_dom"/>
</dbReference>
<comment type="caution">
    <text evidence="4">The sequence shown here is derived from an EMBL/GenBank/DDBJ whole genome shotgun (WGS) entry which is preliminary data.</text>
</comment>
<dbReference type="EMBL" id="QGNW01002092">
    <property type="protein sequence ID" value="RVW25414.1"/>
    <property type="molecule type" value="Genomic_DNA"/>
</dbReference>
<dbReference type="Pfam" id="PF11955">
    <property type="entry name" value="PORR"/>
    <property type="match status" value="1"/>
</dbReference>
<evidence type="ECO:0000313" key="5">
    <source>
        <dbReference type="Proteomes" id="UP000288805"/>
    </source>
</evidence>
<feature type="domain" description="PORR" evidence="3">
    <location>
        <begin position="4"/>
        <end position="198"/>
    </location>
</feature>
<dbReference type="Proteomes" id="UP000288805">
    <property type="component" value="Unassembled WGS sequence"/>
</dbReference>
<dbReference type="AlphaFoldDB" id="A0A438CQB3"/>
<feature type="compositionally biased region" description="Basic and acidic residues" evidence="1">
    <location>
        <begin position="267"/>
        <end position="280"/>
    </location>
</feature>
<feature type="compositionally biased region" description="Basic and acidic residues" evidence="1">
    <location>
        <begin position="211"/>
        <end position="227"/>
    </location>
</feature>
<name>A0A438CQB3_VITVI</name>
<feature type="region of interest" description="Disordered" evidence="1">
    <location>
        <begin position="267"/>
        <end position="295"/>
    </location>
</feature>
<evidence type="ECO:0000259" key="2">
    <source>
        <dbReference type="Pfam" id="PF03732"/>
    </source>
</evidence>
<gene>
    <name evidence="4" type="primary">WTF1_1</name>
    <name evidence="4" type="ORF">CK203_108423</name>
</gene>
<accession>A0A438CQB3</accession>
<organism evidence="4 5">
    <name type="scientific">Vitis vinifera</name>
    <name type="common">Grape</name>
    <dbReference type="NCBI Taxonomy" id="29760"/>
    <lineage>
        <taxon>Eukaryota</taxon>
        <taxon>Viridiplantae</taxon>
        <taxon>Streptophyta</taxon>
        <taxon>Embryophyta</taxon>
        <taxon>Tracheophyta</taxon>
        <taxon>Spermatophyta</taxon>
        <taxon>Magnoliopsida</taxon>
        <taxon>eudicotyledons</taxon>
        <taxon>Gunneridae</taxon>
        <taxon>Pentapetalae</taxon>
        <taxon>rosids</taxon>
        <taxon>Vitales</taxon>
        <taxon>Vitaceae</taxon>
        <taxon>Viteae</taxon>
        <taxon>Vitis</taxon>
    </lineage>
</organism>
<reference evidence="4 5" key="1">
    <citation type="journal article" date="2018" name="PLoS Genet.">
        <title>Population sequencing reveals clonal diversity and ancestral inbreeding in the grapevine cultivar Chardonnay.</title>
        <authorList>
            <person name="Roach M.J."/>
            <person name="Johnson D.L."/>
            <person name="Bohlmann J."/>
            <person name="van Vuuren H.J."/>
            <person name="Jones S.J."/>
            <person name="Pretorius I.S."/>
            <person name="Schmidt S.A."/>
            <person name="Borneman A.R."/>
        </authorList>
    </citation>
    <scope>NUCLEOTIDE SEQUENCE [LARGE SCALE GENOMIC DNA]</scope>
    <source>
        <strain evidence="5">cv. Chardonnay</strain>
        <tissue evidence="4">Leaf</tissue>
    </source>
</reference>
<dbReference type="InterPro" id="IPR021099">
    <property type="entry name" value="PORR_domain"/>
</dbReference>
<feature type="region of interest" description="Disordered" evidence="1">
    <location>
        <begin position="201"/>
        <end position="228"/>
    </location>
</feature>
<protein>
    <submittedName>
        <fullName evidence="4">Protein WHAT'S THIS FACTOR 1</fullName>
    </submittedName>
</protein>
<sequence>MWKRWFRGFPGYFQVTSVEDHFSGSRGMRVLELVCWSNELAISVMEKKAMAGEGGFEKGMAIAFPLHFSKGFEMDKKMKKWVDEWQKLVYISPYENASHLPPKSDELDKWAVGLLHEFLHLFVPKKTDKDNILCWRVYGLRSRFKRALVNHPSIFYLSTKTGMHTVLLNEAYKRDLLIEKHPLMEMRYQYIHLMNTVKEDNNSINAPGTSPKKEQKNASDTSGEKKVNKWRMLKVGKNMKVSHTVMLRRLVMTTIVMITMMKTDEEKGGSFRMLKQTDSKSRKKAPNTPVTPQMQTRGPRALVMLNMICPMKGGTRTPCSGRESNSFQRIRIKATNYSLEESICSPSLGSVPWVEWERGGIDQFKLEDGYSMPAAQTLHTISHDQVAVIPPIVTPITIIEDSRSHMDRLEQSIRQMRDPDEVILWDDTDDVPVATLSVGFRMPDIERYMGVGCPRIHLRLYSTVMRALESSRRRSWEDLAQEFLRQYSFSGDTSVTHRELECLRQGSDESVSSFISRWKEKAAEMIERPTERDQMSMFLRSLHHRGLWSDITRSPDIEGKGVVGSSRAMEMYALRAFSIDDLVIIPIAFERLRVTSFLVPLAPRPPPSTLPPRFRAHDGVVSFPVSTTDTDLGPDMIVDSFPAYPTHAVPPPSGLYHHVLDT</sequence>